<proteinExistence type="predicted"/>
<keyword evidence="2" id="KW-1185">Reference proteome</keyword>
<sequence>MEGVSSNVETHFEMKIAIESQKNSRSTSLGVLLRKSESKRSLRVVFANPSGFKA</sequence>
<comment type="caution">
    <text evidence="1">The sequence shown here is derived from an EMBL/GenBank/DDBJ whole genome shotgun (WGS) entry which is preliminary data.</text>
</comment>
<gene>
    <name evidence="1" type="ORF">G2W53_039808</name>
</gene>
<dbReference type="AlphaFoldDB" id="A0A834STY5"/>
<dbReference type="Proteomes" id="UP000634136">
    <property type="component" value="Unassembled WGS sequence"/>
</dbReference>
<organism evidence="1 2">
    <name type="scientific">Senna tora</name>
    <dbReference type="NCBI Taxonomy" id="362788"/>
    <lineage>
        <taxon>Eukaryota</taxon>
        <taxon>Viridiplantae</taxon>
        <taxon>Streptophyta</taxon>
        <taxon>Embryophyta</taxon>
        <taxon>Tracheophyta</taxon>
        <taxon>Spermatophyta</taxon>
        <taxon>Magnoliopsida</taxon>
        <taxon>eudicotyledons</taxon>
        <taxon>Gunneridae</taxon>
        <taxon>Pentapetalae</taxon>
        <taxon>rosids</taxon>
        <taxon>fabids</taxon>
        <taxon>Fabales</taxon>
        <taxon>Fabaceae</taxon>
        <taxon>Caesalpinioideae</taxon>
        <taxon>Cassia clade</taxon>
        <taxon>Senna</taxon>
    </lineage>
</organism>
<name>A0A834STY5_9FABA</name>
<protein>
    <submittedName>
        <fullName evidence="1">Uncharacterized protein</fullName>
    </submittedName>
</protein>
<dbReference type="EMBL" id="JAAIUW010000012">
    <property type="protein sequence ID" value="KAF7807647.1"/>
    <property type="molecule type" value="Genomic_DNA"/>
</dbReference>
<evidence type="ECO:0000313" key="1">
    <source>
        <dbReference type="EMBL" id="KAF7807647.1"/>
    </source>
</evidence>
<reference evidence="1" key="1">
    <citation type="submission" date="2020-09" db="EMBL/GenBank/DDBJ databases">
        <title>Genome-Enabled Discovery of Anthraquinone Biosynthesis in Senna tora.</title>
        <authorList>
            <person name="Kang S.-H."/>
            <person name="Pandey R.P."/>
            <person name="Lee C.-M."/>
            <person name="Sim J.-S."/>
            <person name="Jeong J.-T."/>
            <person name="Choi B.-S."/>
            <person name="Jung M."/>
            <person name="Ginzburg D."/>
            <person name="Zhao K."/>
            <person name="Won S.Y."/>
            <person name="Oh T.-J."/>
            <person name="Yu Y."/>
            <person name="Kim N.-H."/>
            <person name="Lee O.R."/>
            <person name="Lee T.-H."/>
            <person name="Bashyal P."/>
            <person name="Kim T.-S."/>
            <person name="Lee W.-H."/>
            <person name="Kawkins C."/>
            <person name="Kim C.-K."/>
            <person name="Kim J.S."/>
            <person name="Ahn B.O."/>
            <person name="Rhee S.Y."/>
            <person name="Sohng J.K."/>
        </authorList>
    </citation>
    <scope>NUCLEOTIDE SEQUENCE</scope>
    <source>
        <tissue evidence="1">Leaf</tissue>
    </source>
</reference>
<evidence type="ECO:0000313" key="2">
    <source>
        <dbReference type="Proteomes" id="UP000634136"/>
    </source>
</evidence>
<accession>A0A834STY5</accession>